<evidence type="ECO:0000256" key="1">
    <source>
        <dbReference type="ARBA" id="ARBA00023587"/>
    </source>
</evidence>
<dbReference type="PROSITE" id="PS51932">
    <property type="entry name" value="BMV"/>
    <property type="match status" value="1"/>
</dbReference>
<protein>
    <submittedName>
        <fullName evidence="4">EutN/CcmL family microcompartment protein</fullName>
    </submittedName>
</protein>
<comment type="subcellular location">
    <subcellularLocation>
        <location evidence="1">Carboxysome</location>
    </subcellularLocation>
</comment>
<dbReference type="Proteomes" id="UP000664218">
    <property type="component" value="Unassembled WGS sequence"/>
</dbReference>
<evidence type="ECO:0000313" key="5">
    <source>
        <dbReference type="Proteomes" id="UP000664218"/>
    </source>
</evidence>
<dbReference type="SUPFAM" id="SSF159133">
    <property type="entry name" value="EutN/CcmL-like"/>
    <property type="match status" value="1"/>
</dbReference>
<dbReference type="AlphaFoldDB" id="A0A939HB23"/>
<dbReference type="GO" id="GO:0031470">
    <property type="term" value="C:carboxysome"/>
    <property type="evidence" value="ECO:0007669"/>
    <property type="project" value="UniProtKB-SubCell"/>
</dbReference>
<dbReference type="Gene3D" id="2.40.50.220">
    <property type="entry name" value="EutN/Ccml"/>
    <property type="match status" value="1"/>
</dbReference>
<dbReference type="EMBL" id="JAFNJU010000002">
    <property type="protein sequence ID" value="MBO1264038.1"/>
    <property type="molecule type" value="Genomic_DNA"/>
</dbReference>
<keyword evidence="5" id="KW-1185">Reference proteome</keyword>
<proteinExistence type="predicted"/>
<keyword evidence="3" id="KW-1283">Bacterial microcompartment</keyword>
<dbReference type="RefSeq" id="WP_207598560.1">
    <property type="nucleotide sequence ID" value="NZ_JAFNJU010000002.1"/>
</dbReference>
<dbReference type="PANTHER" id="PTHR36539">
    <property type="entry name" value="ETHANOLAMINE UTILIZATION PROTEIN EUTN"/>
    <property type="match status" value="1"/>
</dbReference>
<gene>
    <name evidence="4" type="ORF">J3A84_03140</name>
</gene>
<dbReference type="CDD" id="cd01614">
    <property type="entry name" value="EutN_CcmL"/>
    <property type="match status" value="1"/>
</dbReference>
<sequence>MYLAEVKGNVVATTKDERLIGSKLLIVQPMSPGFEPYGNPVIAVDTVGAGFRDRVIVASGGSARVAIGENRPVDAAIVAIIDSLEMY</sequence>
<name>A0A939HB23_9CLOT</name>
<evidence type="ECO:0000256" key="2">
    <source>
        <dbReference type="ARBA" id="ARBA00023669"/>
    </source>
</evidence>
<evidence type="ECO:0000313" key="4">
    <source>
        <dbReference type="EMBL" id="MBO1264038.1"/>
    </source>
</evidence>
<accession>A0A939HB23</accession>
<comment type="caution">
    <text evidence="4">The sequence shown here is derived from an EMBL/GenBank/DDBJ whole genome shotgun (WGS) entry which is preliminary data.</text>
</comment>
<dbReference type="Pfam" id="PF03319">
    <property type="entry name" value="EutN_CcmL"/>
    <property type="match status" value="1"/>
</dbReference>
<dbReference type="InterPro" id="IPR004992">
    <property type="entry name" value="EutN_CcmL"/>
</dbReference>
<organism evidence="4 5">
    <name type="scientific">Proteiniclasticum aestuarii</name>
    <dbReference type="NCBI Taxonomy" id="2817862"/>
    <lineage>
        <taxon>Bacteria</taxon>
        <taxon>Bacillati</taxon>
        <taxon>Bacillota</taxon>
        <taxon>Clostridia</taxon>
        <taxon>Eubacteriales</taxon>
        <taxon>Clostridiaceae</taxon>
        <taxon>Proteiniclasticum</taxon>
    </lineage>
</organism>
<evidence type="ECO:0000256" key="3">
    <source>
        <dbReference type="ARBA" id="ARBA00024446"/>
    </source>
</evidence>
<dbReference type="InterPro" id="IPR036677">
    <property type="entry name" value="EutN_CcmL_sf"/>
</dbReference>
<keyword evidence="2" id="KW-1282">Carboxysome</keyword>
<reference evidence="4" key="1">
    <citation type="submission" date="2021-03" db="EMBL/GenBank/DDBJ databases">
        <title>Proteiniclasticum marinus sp. nov., isolated from tidal flat sediment.</title>
        <authorList>
            <person name="Namirimu T."/>
            <person name="Yang J.-A."/>
            <person name="Yang S.-H."/>
            <person name="Kim Y.-J."/>
            <person name="Kwon K.K."/>
        </authorList>
    </citation>
    <scope>NUCLEOTIDE SEQUENCE</scope>
    <source>
        <strain evidence="4">SCR006</strain>
    </source>
</reference>